<dbReference type="UniPathway" id="UPA00591">
    <property type="reaction ID" value="UER00648"/>
</dbReference>
<evidence type="ECO:0000256" key="15">
    <source>
        <dbReference type="RuleBase" id="RU364099"/>
    </source>
</evidence>
<dbReference type="InterPro" id="IPR050408">
    <property type="entry name" value="HGPRT"/>
</dbReference>
<comment type="cofactor">
    <cofactor evidence="1 15">
        <name>Mg(2+)</name>
        <dbReference type="ChEBI" id="CHEBI:18420"/>
    </cofactor>
</comment>
<accession>B8J812</accession>
<name>B8J812_ANAD2</name>
<comment type="subcellular location">
    <subcellularLocation>
        <location evidence="2 15">Cytoplasm</location>
    </subcellularLocation>
</comment>
<dbReference type="GO" id="GO:0032263">
    <property type="term" value="P:GMP salvage"/>
    <property type="evidence" value="ECO:0007669"/>
    <property type="project" value="TreeGrafter"/>
</dbReference>
<keyword evidence="6 15" id="KW-0963">Cytoplasm</keyword>
<evidence type="ECO:0000256" key="1">
    <source>
        <dbReference type="ARBA" id="ARBA00001946"/>
    </source>
</evidence>
<evidence type="ECO:0000256" key="2">
    <source>
        <dbReference type="ARBA" id="ARBA00004496"/>
    </source>
</evidence>
<dbReference type="InterPro" id="IPR000836">
    <property type="entry name" value="PRTase_dom"/>
</dbReference>
<comment type="similarity">
    <text evidence="4 15">Belongs to the purine/pyrimidine phosphoribosyltransferase family.</text>
</comment>
<keyword evidence="11 15" id="KW-0547">Nucleotide-binding</keyword>
<evidence type="ECO:0000256" key="14">
    <source>
        <dbReference type="ARBA" id="ARBA00049402"/>
    </source>
</evidence>
<dbReference type="EC" id="2.4.2.8" evidence="5 15"/>
<dbReference type="Gene3D" id="3.40.50.2020">
    <property type="match status" value="1"/>
</dbReference>
<feature type="domain" description="Phosphoribosyltransferase" evidence="16">
    <location>
        <begin position="20"/>
        <end position="159"/>
    </location>
</feature>
<dbReference type="GO" id="GO:0000166">
    <property type="term" value="F:nucleotide binding"/>
    <property type="evidence" value="ECO:0007669"/>
    <property type="project" value="UniProtKB-KW"/>
</dbReference>
<keyword evidence="10 15" id="KW-0660">Purine salvage</keyword>
<dbReference type="HOGENOM" id="CLU_073615_0_0_7"/>
<evidence type="ECO:0000256" key="9">
    <source>
        <dbReference type="ARBA" id="ARBA00022723"/>
    </source>
</evidence>
<dbReference type="GO" id="GO:0006178">
    <property type="term" value="P:guanine salvage"/>
    <property type="evidence" value="ECO:0007669"/>
    <property type="project" value="TreeGrafter"/>
</dbReference>
<dbReference type="InterPro" id="IPR005904">
    <property type="entry name" value="Hxn_phspho_trans"/>
</dbReference>
<dbReference type="EMBL" id="CP001359">
    <property type="protein sequence ID" value="ACL63504.1"/>
    <property type="molecule type" value="Genomic_DNA"/>
</dbReference>
<dbReference type="GO" id="GO:0046100">
    <property type="term" value="P:hypoxanthine metabolic process"/>
    <property type="evidence" value="ECO:0007669"/>
    <property type="project" value="TreeGrafter"/>
</dbReference>
<dbReference type="PANTHER" id="PTHR43340:SF1">
    <property type="entry name" value="HYPOXANTHINE PHOSPHORIBOSYLTRANSFERASE"/>
    <property type="match status" value="1"/>
</dbReference>
<dbReference type="NCBIfam" id="TIGR01203">
    <property type="entry name" value="HGPRTase"/>
    <property type="match status" value="1"/>
</dbReference>
<keyword evidence="12 15" id="KW-0460">Magnesium</keyword>
<evidence type="ECO:0000313" key="17">
    <source>
        <dbReference type="EMBL" id="ACL63504.1"/>
    </source>
</evidence>
<proteinExistence type="inferred from homology"/>
<dbReference type="GO" id="GO:0052657">
    <property type="term" value="F:guanine phosphoribosyltransferase activity"/>
    <property type="evidence" value="ECO:0007669"/>
    <property type="project" value="UniProtKB-ARBA"/>
</dbReference>
<dbReference type="PANTHER" id="PTHR43340">
    <property type="entry name" value="HYPOXANTHINE-GUANINE PHOSPHORIBOSYLTRANSFERASE"/>
    <property type="match status" value="1"/>
</dbReference>
<dbReference type="Pfam" id="PF00156">
    <property type="entry name" value="Pribosyltran"/>
    <property type="match status" value="1"/>
</dbReference>
<evidence type="ECO:0000313" key="18">
    <source>
        <dbReference type="Proteomes" id="UP000007089"/>
    </source>
</evidence>
<evidence type="ECO:0000256" key="4">
    <source>
        <dbReference type="ARBA" id="ARBA00008391"/>
    </source>
</evidence>
<dbReference type="SUPFAM" id="SSF53271">
    <property type="entry name" value="PRTase-like"/>
    <property type="match status" value="1"/>
</dbReference>
<dbReference type="GO" id="GO:0005829">
    <property type="term" value="C:cytosol"/>
    <property type="evidence" value="ECO:0007669"/>
    <property type="project" value="TreeGrafter"/>
</dbReference>
<comment type="catalytic activity">
    <reaction evidence="13">
        <text>GMP + diphosphate = guanine + 5-phospho-alpha-D-ribose 1-diphosphate</text>
        <dbReference type="Rhea" id="RHEA:25424"/>
        <dbReference type="ChEBI" id="CHEBI:16235"/>
        <dbReference type="ChEBI" id="CHEBI:33019"/>
        <dbReference type="ChEBI" id="CHEBI:58017"/>
        <dbReference type="ChEBI" id="CHEBI:58115"/>
        <dbReference type="EC" id="2.4.2.8"/>
    </reaction>
    <physiologicalReaction direction="right-to-left" evidence="13">
        <dbReference type="Rhea" id="RHEA:25426"/>
    </physiologicalReaction>
</comment>
<evidence type="ECO:0000256" key="13">
    <source>
        <dbReference type="ARBA" id="ARBA00048811"/>
    </source>
</evidence>
<keyword evidence="8 15" id="KW-0808">Transferase</keyword>
<reference evidence="17" key="1">
    <citation type="submission" date="2009-01" db="EMBL/GenBank/DDBJ databases">
        <title>Complete sequence of Anaeromyxobacter dehalogenans 2CP-1.</title>
        <authorList>
            <consortium name="US DOE Joint Genome Institute"/>
            <person name="Lucas S."/>
            <person name="Copeland A."/>
            <person name="Lapidus A."/>
            <person name="Glavina del Rio T."/>
            <person name="Dalin E."/>
            <person name="Tice H."/>
            <person name="Bruce D."/>
            <person name="Goodwin L."/>
            <person name="Pitluck S."/>
            <person name="Saunders E."/>
            <person name="Brettin T."/>
            <person name="Detter J.C."/>
            <person name="Han C."/>
            <person name="Larimer F."/>
            <person name="Land M."/>
            <person name="Hauser L."/>
            <person name="Kyrpides N."/>
            <person name="Ovchinnikova G."/>
            <person name="Beliaev A.S."/>
            <person name="Richardson P."/>
        </authorList>
    </citation>
    <scope>NUCLEOTIDE SEQUENCE</scope>
    <source>
        <strain evidence="17">2CP-1</strain>
    </source>
</reference>
<dbReference type="KEGG" id="acp:A2cp1_0145"/>
<dbReference type="GO" id="GO:0006166">
    <property type="term" value="P:purine ribonucleoside salvage"/>
    <property type="evidence" value="ECO:0007669"/>
    <property type="project" value="UniProtKB-KW"/>
</dbReference>
<evidence type="ECO:0000256" key="12">
    <source>
        <dbReference type="ARBA" id="ARBA00022842"/>
    </source>
</evidence>
<evidence type="ECO:0000256" key="7">
    <source>
        <dbReference type="ARBA" id="ARBA00022676"/>
    </source>
</evidence>
<keyword evidence="7 15" id="KW-0328">Glycosyltransferase</keyword>
<evidence type="ECO:0000256" key="8">
    <source>
        <dbReference type="ARBA" id="ARBA00022679"/>
    </source>
</evidence>
<dbReference type="GO" id="GO:0000287">
    <property type="term" value="F:magnesium ion binding"/>
    <property type="evidence" value="ECO:0007669"/>
    <property type="project" value="TreeGrafter"/>
</dbReference>
<comment type="pathway">
    <text evidence="3 15">Purine metabolism; IMP biosynthesis via salvage pathway; IMP from hypoxanthine: step 1/1.</text>
</comment>
<gene>
    <name evidence="17" type="ordered locus">A2cp1_0145</name>
</gene>
<dbReference type="GO" id="GO:0004422">
    <property type="term" value="F:hypoxanthine phosphoribosyltransferase activity"/>
    <property type="evidence" value="ECO:0007669"/>
    <property type="project" value="InterPro"/>
</dbReference>
<dbReference type="AlphaFoldDB" id="B8J812"/>
<protein>
    <recommendedName>
        <fullName evidence="5 15">Hypoxanthine phosphoribosyltransferase</fullName>
        <ecNumber evidence="5 15">2.4.2.8</ecNumber>
    </recommendedName>
</protein>
<dbReference type="InterPro" id="IPR029057">
    <property type="entry name" value="PRTase-like"/>
</dbReference>
<keyword evidence="18" id="KW-1185">Reference proteome</keyword>
<comment type="catalytic activity">
    <reaction evidence="14">
        <text>IMP + diphosphate = hypoxanthine + 5-phospho-alpha-D-ribose 1-diphosphate</text>
        <dbReference type="Rhea" id="RHEA:17973"/>
        <dbReference type="ChEBI" id="CHEBI:17368"/>
        <dbReference type="ChEBI" id="CHEBI:33019"/>
        <dbReference type="ChEBI" id="CHEBI:58017"/>
        <dbReference type="ChEBI" id="CHEBI:58053"/>
        <dbReference type="EC" id="2.4.2.8"/>
    </reaction>
    <physiologicalReaction direction="right-to-left" evidence="14">
        <dbReference type="Rhea" id="RHEA:17975"/>
    </physiologicalReaction>
</comment>
<dbReference type="RefSeq" id="WP_012524213.1">
    <property type="nucleotide sequence ID" value="NC_011891.1"/>
</dbReference>
<dbReference type="Proteomes" id="UP000007089">
    <property type="component" value="Chromosome"/>
</dbReference>
<evidence type="ECO:0000256" key="10">
    <source>
        <dbReference type="ARBA" id="ARBA00022726"/>
    </source>
</evidence>
<keyword evidence="9 15" id="KW-0479">Metal-binding</keyword>
<dbReference type="FunFam" id="3.40.50.2020:FF:000006">
    <property type="entry name" value="Hypoxanthine phosphoribosyltransferase"/>
    <property type="match status" value="1"/>
</dbReference>
<sequence>MSSSRAGLDVLISEADLRARVAQMGADITRDYAGKNLVVIGVLKGSFIFLADLVRAVDLPLSVDFIGISSYQGTRTTGVVQITSDLTRPIDGKDVLLVEDIIDTGLTMRYLLENLSTRKPASVRIAALLEKPARAQVKIPIDYRGFVIGDEFVVGYGLDWDGKMRNLPFIGVPRT</sequence>
<evidence type="ECO:0000256" key="3">
    <source>
        <dbReference type="ARBA" id="ARBA00004669"/>
    </source>
</evidence>
<dbReference type="GO" id="GO:0032264">
    <property type="term" value="P:IMP salvage"/>
    <property type="evidence" value="ECO:0007669"/>
    <property type="project" value="UniProtKB-UniPathway"/>
</dbReference>
<evidence type="ECO:0000259" key="16">
    <source>
        <dbReference type="Pfam" id="PF00156"/>
    </source>
</evidence>
<organism evidence="17 18">
    <name type="scientific">Anaeromyxobacter dehalogenans (strain ATCC BAA-258 / DSM 21875 / 2CP-1)</name>
    <dbReference type="NCBI Taxonomy" id="455488"/>
    <lineage>
        <taxon>Bacteria</taxon>
        <taxon>Pseudomonadati</taxon>
        <taxon>Myxococcota</taxon>
        <taxon>Myxococcia</taxon>
        <taxon>Myxococcales</taxon>
        <taxon>Cystobacterineae</taxon>
        <taxon>Anaeromyxobacteraceae</taxon>
        <taxon>Anaeromyxobacter</taxon>
    </lineage>
</organism>
<evidence type="ECO:0000256" key="6">
    <source>
        <dbReference type="ARBA" id="ARBA00022490"/>
    </source>
</evidence>
<evidence type="ECO:0000256" key="11">
    <source>
        <dbReference type="ARBA" id="ARBA00022741"/>
    </source>
</evidence>
<evidence type="ECO:0000256" key="5">
    <source>
        <dbReference type="ARBA" id="ARBA00011895"/>
    </source>
</evidence>
<dbReference type="CDD" id="cd06223">
    <property type="entry name" value="PRTases_typeI"/>
    <property type="match status" value="1"/>
</dbReference>